<proteinExistence type="predicted"/>
<dbReference type="EMBL" id="ADBF01000030">
    <property type="protein sequence ID" value="EFE49964.1"/>
    <property type="molecule type" value="Genomic_DNA"/>
</dbReference>
<sequence length="204" mass="22077">MAQLGADVFEAFAGAFVAVGLRRIGVNDEVDFAAQIVDNRQLLRQHQQDVGRAERVGFGGVFQAVGEVFEIVDGFVTEVADQSAGKARQAWDFGRFEAVVEGFDKGQRIAVVLLDDFAVLININVFATDFEIVAARQADKGIAAETFSADNGFEQVGIGAVGEFEIDGKRRIQVGKEFLHERDAVVALGGLGLIFLFADHVSLR</sequence>
<dbReference type="Proteomes" id="UP000005536">
    <property type="component" value="Unassembled WGS sequence"/>
</dbReference>
<gene>
    <name evidence="1" type="ORF">NEIELOOT_01218</name>
</gene>
<dbReference type="AlphaFoldDB" id="D4DQ80"/>
<protein>
    <submittedName>
        <fullName evidence="1">Uncharacterized protein</fullName>
    </submittedName>
</protein>
<name>D4DQ80_NEIEG</name>
<reference evidence="1 2" key="1">
    <citation type="submission" date="2010-02" db="EMBL/GenBank/DDBJ databases">
        <authorList>
            <person name="Weinstock G."/>
            <person name="Sodergren E."/>
            <person name="Clifton S."/>
            <person name="Fulton L."/>
            <person name="Fulton B."/>
            <person name="Courtney L."/>
            <person name="Fronick C."/>
            <person name="Harrison M."/>
            <person name="Strong C."/>
            <person name="Farmer C."/>
            <person name="Delahaunty K."/>
            <person name="Markovic C."/>
            <person name="Hall O."/>
            <person name="Minx P."/>
            <person name="Tomlinson C."/>
            <person name="Mitreva M."/>
            <person name="Nelson J."/>
            <person name="Hou S."/>
            <person name="Wollam A."/>
            <person name="Pepin K.H."/>
            <person name="Johnson M."/>
            <person name="Bhonagiri V."/>
            <person name="Zhang X."/>
            <person name="Suruliraj S."/>
            <person name="Warren W."/>
            <person name="Chinwalla A."/>
            <person name="Mardis E.R."/>
            <person name="Wilson R.K."/>
        </authorList>
    </citation>
    <scope>NUCLEOTIDE SEQUENCE [LARGE SCALE GENOMIC DNA]</scope>
    <source>
        <strain evidence="1 2">ATCC 29315</strain>
    </source>
</reference>
<comment type="caution">
    <text evidence="1">The sequence shown here is derived from an EMBL/GenBank/DDBJ whole genome shotgun (WGS) entry which is preliminary data.</text>
</comment>
<accession>D4DQ80</accession>
<evidence type="ECO:0000313" key="2">
    <source>
        <dbReference type="Proteomes" id="UP000005536"/>
    </source>
</evidence>
<organism evidence="1 2">
    <name type="scientific">Neisseria elongata subsp. glycolytica ATCC 29315</name>
    <dbReference type="NCBI Taxonomy" id="546263"/>
    <lineage>
        <taxon>Bacteria</taxon>
        <taxon>Pseudomonadati</taxon>
        <taxon>Pseudomonadota</taxon>
        <taxon>Betaproteobacteria</taxon>
        <taxon>Neisseriales</taxon>
        <taxon>Neisseriaceae</taxon>
        <taxon>Neisseria</taxon>
    </lineage>
</organism>
<evidence type="ECO:0000313" key="1">
    <source>
        <dbReference type="EMBL" id="EFE49964.1"/>
    </source>
</evidence>